<keyword evidence="10" id="KW-0808">Transferase</keyword>
<evidence type="ECO:0000256" key="13">
    <source>
        <dbReference type="ARBA" id="ARBA00023098"/>
    </source>
</evidence>
<dbReference type="GO" id="GO:0008654">
    <property type="term" value="P:phospholipid biosynthetic process"/>
    <property type="evidence" value="ECO:0007669"/>
    <property type="project" value="UniProtKB-KW"/>
</dbReference>
<keyword evidence="16" id="KW-0464">Manganese</keyword>
<keyword evidence="9" id="KW-0997">Cell inner membrane</keyword>
<dbReference type="GO" id="GO:0050520">
    <property type="term" value="F:phosphatidylcholine synthase activity"/>
    <property type="evidence" value="ECO:0007669"/>
    <property type="project" value="UniProtKB-EC"/>
</dbReference>
<evidence type="ECO:0000256" key="6">
    <source>
        <dbReference type="ARBA" id="ARBA00015623"/>
    </source>
</evidence>
<evidence type="ECO:0000256" key="11">
    <source>
        <dbReference type="ARBA" id="ARBA00022692"/>
    </source>
</evidence>
<feature type="transmembrane region" description="Helical" evidence="19">
    <location>
        <begin position="224"/>
        <end position="245"/>
    </location>
</feature>
<organism evidence="20 21">
    <name type="scientific">Longimonas halophila</name>
    <dbReference type="NCBI Taxonomy" id="1469170"/>
    <lineage>
        <taxon>Bacteria</taxon>
        <taxon>Pseudomonadati</taxon>
        <taxon>Rhodothermota</taxon>
        <taxon>Rhodothermia</taxon>
        <taxon>Rhodothermales</taxon>
        <taxon>Salisaetaceae</taxon>
        <taxon>Longimonas</taxon>
    </lineage>
</organism>
<dbReference type="Proteomes" id="UP000221024">
    <property type="component" value="Unassembled WGS sequence"/>
</dbReference>
<dbReference type="InterPro" id="IPR000462">
    <property type="entry name" value="CDP-OH_P_trans"/>
</dbReference>
<evidence type="ECO:0000256" key="2">
    <source>
        <dbReference type="ARBA" id="ARBA00001936"/>
    </source>
</evidence>
<feature type="transmembrane region" description="Helical" evidence="19">
    <location>
        <begin position="197"/>
        <end position="218"/>
    </location>
</feature>
<dbReference type="Pfam" id="PF01066">
    <property type="entry name" value="CDP-OH_P_transf"/>
    <property type="match status" value="1"/>
</dbReference>
<reference evidence="20 21" key="1">
    <citation type="submission" date="2017-10" db="EMBL/GenBank/DDBJ databases">
        <title>Draft genome of Longimonas halophila.</title>
        <authorList>
            <person name="Goh K.M."/>
            <person name="Shamsir M.S."/>
            <person name="Lim S.W."/>
        </authorList>
    </citation>
    <scope>NUCLEOTIDE SEQUENCE [LARGE SCALE GENOMIC DNA]</scope>
    <source>
        <strain evidence="20 21">KCTC 42399</strain>
    </source>
</reference>
<keyword evidence="8" id="KW-0444">Lipid biosynthesis</keyword>
<comment type="subcellular location">
    <subcellularLocation>
        <location evidence="3">Cell inner membrane</location>
        <topology evidence="3">Multi-pass membrane protein</topology>
    </subcellularLocation>
</comment>
<name>A0A2H3NQC5_9BACT</name>
<evidence type="ECO:0000256" key="17">
    <source>
        <dbReference type="ARBA" id="ARBA00023264"/>
    </source>
</evidence>
<dbReference type="EMBL" id="PDEP01000004">
    <property type="protein sequence ID" value="PEN07863.1"/>
    <property type="molecule type" value="Genomic_DNA"/>
</dbReference>
<evidence type="ECO:0000256" key="12">
    <source>
        <dbReference type="ARBA" id="ARBA00022989"/>
    </source>
</evidence>
<dbReference type="OrthoDB" id="350520at2"/>
<keyword evidence="14 19" id="KW-0472">Membrane</keyword>
<dbReference type="EC" id="2.7.8.24" evidence="5"/>
<evidence type="ECO:0000256" key="8">
    <source>
        <dbReference type="ARBA" id="ARBA00022516"/>
    </source>
</evidence>
<dbReference type="RefSeq" id="WP_098061586.1">
    <property type="nucleotide sequence ID" value="NZ_PDEP01000004.1"/>
</dbReference>
<dbReference type="GO" id="GO:0005886">
    <property type="term" value="C:plasma membrane"/>
    <property type="evidence" value="ECO:0007669"/>
    <property type="project" value="UniProtKB-SubCell"/>
</dbReference>
<feature type="transmembrane region" description="Helical" evidence="19">
    <location>
        <begin position="16"/>
        <end position="34"/>
    </location>
</feature>
<comment type="caution">
    <text evidence="20">The sequence shown here is derived from an EMBL/GenBank/DDBJ whole genome shotgun (WGS) entry which is preliminary data.</text>
</comment>
<dbReference type="PIRSF" id="PIRSF000851">
    <property type="entry name" value="PcS"/>
    <property type="match status" value="1"/>
</dbReference>
<evidence type="ECO:0000256" key="9">
    <source>
        <dbReference type="ARBA" id="ARBA00022519"/>
    </source>
</evidence>
<keyword evidence="15" id="KW-0594">Phospholipid biosynthesis</keyword>
<evidence type="ECO:0000256" key="3">
    <source>
        <dbReference type="ARBA" id="ARBA00004429"/>
    </source>
</evidence>
<proteinExistence type="inferred from homology"/>
<feature type="transmembrane region" description="Helical" evidence="19">
    <location>
        <begin position="109"/>
        <end position="127"/>
    </location>
</feature>
<keyword evidence="21" id="KW-1185">Reference proteome</keyword>
<comment type="cofactor">
    <cofactor evidence="2">
        <name>Mn(2+)</name>
        <dbReference type="ChEBI" id="CHEBI:29035"/>
    </cofactor>
</comment>
<comment type="catalytic activity">
    <reaction evidence="1">
        <text>a CDP-1,2-diacyl-sn-glycerol + choline = a 1,2-diacyl-sn-glycero-3-phosphocholine + CMP + H(+)</text>
        <dbReference type="Rhea" id="RHEA:14597"/>
        <dbReference type="ChEBI" id="CHEBI:15354"/>
        <dbReference type="ChEBI" id="CHEBI:15378"/>
        <dbReference type="ChEBI" id="CHEBI:57643"/>
        <dbReference type="ChEBI" id="CHEBI:58332"/>
        <dbReference type="ChEBI" id="CHEBI:60377"/>
        <dbReference type="EC" id="2.7.8.24"/>
    </reaction>
</comment>
<feature type="transmembrane region" description="Helical" evidence="19">
    <location>
        <begin position="164"/>
        <end position="185"/>
    </location>
</feature>
<evidence type="ECO:0000256" key="7">
    <source>
        <dbReference type="ARBA" id="ARBA00022475"/>
    </source>
</evidence>
<keyword evidence="17" id="KW-1208">Phospholipid metabolism</keyword>
<gene>
    <name evidence="20" type="ORF">CRI93_05295</name>
</gene>
<feature type="transmembrane region" description="Helical" evidence="19">
    <location>
        <begin position="139"/>
        <end position="158"/>
    </location>
</feature>
<evidence type="ECO:0000256" key="10">
    <source>
        <dbReference type="ARBA" id="ARBA00022679"/>
    </source>
</evidence>
<sequence length="247" mass="27499">MSTDSSPRLVARRLRAYGVHLLTASGVVLALLSIGELFSSHPDLRWVFGYLGAAIIIDAVDGSLAREWDVLTYAASTEGHTLDDLVDYLTFTFIPLVVVWQMDWLVGPTTLWIAAALMASLFGFSHADAKQTETGFFRGFPSYWNLVAYHIGLIVTAFPEHGPLLMTGLVITLAILTVVPIQVLYPTRTPRPWRRPVLWGAVVWALLLAAMLPTYPYMPAWGDPWLLPLSLLYPLFYAVLSYVAAYR</sequence>
<keyword evidence="7" id="KW-1003">Cell membrane</keyword>
<comment type="similarity">
    <text evidence="4">Belongs to the CDP-alcohol phosphatidyltransferase class-I family.</text>
</comment>
<evidence type="ECO:0000256" key="4">
    <source>
        <dbReference type="ARBA" id="ARBA00010441"/>
    </source>
</evidence>
<evidence type="ECO:0000256" key="16">
    <source>
        <dbReference type="ARBA" id="ARBA00023211"/>
    </source>
</evidence>
<evidence type="ECO:0000256" key="1">
    <source>
        <dbReference type="ARBA" id="ARBA00000958"/>
    </source>
</evidence>
<dbReference type="AlphaFoldDB" id="A0A2H3NQC5"/>
<evidence type="ECO:0000256" key="19">
    <source>
        <dbReference type="SAM" id="Phobius"/>
    </source>
</evidence>
<evidence type="ECO:0000256" key="15">
    <source>
        <dbReference type="ARBA" id="ARBA00023209"/>
    </source>
</evidence>
<evidence type="ECO:0000256" key="5">
    <source>
        <dbReference type="ARBA" id="ARBA00013195"/>
    </source>
</evidence>
<evidence type="ECO:0000313" key="21">
    <source>
        <dbReference type="Proteomes" id="UP000221024"/>
    </source>
</evidence>
<accession>A0A2H3NQC5</accession>
<keyword evidence="11 19" id="KW-0812">Transmembrane</keyword>
<protein>
    <recommendedName>
        <fullName evidence="6">Phosphatidylcholine synthase</fullName>
        <ecNumber evidence="5">2.7.8.24</ecNumber>
    </recommendedName>
    <alternativeName>
        <fullName evidence="18">CDP-diglyceride-choline O-phosphatidyltransferase</fullName>
    </alternativeName>
</protein>
<keyword evidence="13" id="KW-0443">Lipid metabolism</keyword>
<evidence type="ECO:0000313" key="20">
    <source>
        <dbReference type="EMBL" id="PEN07863.1"/>
    </source>
</evidence>
<dbReference type="InterPro" id="IPR026027">
    <property type="entry name" value="PcS"/>
</dbReference>
<keyword evidence="12 19" id="KW-1133">Transmembrane helix</keyword>
<evidence type="ECO:0000256" key="14">
    <source>
        <dbReference type="ARBA" id="ARBA00023136"/>
    </source>
</evidence>
<dbReference type="Gene3D" id="1.20.120.1760">
    <property type="match status" value="1"/>
</dbReference>
<evidence type="ECO:0000256" key="18">
    <source>
        <dbReference type="ARBA" id="ARBA00033321"/>
    </source>
</evidence>
<dbReference type="InterPro" id="IPR043130">
    <property type="entry name" value="CDP-OH_PTrfase_TM_dom"/>
</dbReference>